<dbReference type="Proteomes" id="UP001499852">
    <property type="component" value="Unassembled WGS sequence"/>
</dbReference>
<dbReference type="Pfam" id="PF07587">
    <property type="entry name" value="PSD1"/>
    <property type="match status" value="1"/>
</dbReference>
<dbReference type="PANTHER" id="PTHR35889">
    <property type="entry name" value="CYCLOINULO-OLIGOSACCHARIDE FRUCTANOTRANSFERASE-RELATED"/>
    <property type="match status" value="1"/>
</dbReference>
<evidence type="ECO:0000259" key="2">
    <source>
        <dbReference type="Pfam" id="PF07587"/>
    </source>
</evidence>
<proteinExistence type="predicted"/>
<gene>
    <name evidence="3" type="ORF">GCM10023213_39930</name>
</gene>
<feature type="domain" description="DUF1549" evidence="1">
    <location>
        <begin position="226"/>
        <end position="408"/>
    </location>
</feature>
<organism evidence="3 4">
    <name type="scientific">Prosthecobacter algae</name>
    <dbReference type="NCBI Taxonomy" id="1144682"/>
    <lineage>
        <taxon>Bacteria</taxon>
        <taxon>Pseudomonadati</taxon>
        <taxon>Verrucomicrobiota</taxon>
        <taxon>Verrucomicrobiia</taxon>
        <taxon>Verrucomicrobiales</taxon>
        <taxon>Verrucomicrobiaceae</taxon>
        <taxon>Prosthecobacter</taxon>
    </lineage>
</organism>
<dbReference type="Pfam" id="PF07583">
    <property type="entry name" value="PSCyt2"/>
    <property type="match status" value="1"/>
</dbReference>
<dbReference type="Gene3D" id="2.60.40.1080">
    <property type="match status" value="1"/>
</dbReference>
<protein>
    <submittedName>
        <fullName evidence="3">DUF1549 and DUF1553 domain-containing protein</fullName>
    </submittedName>
</protein>
<comment type="caution">
    <text evidence="3">The sequence shown here is derived from an EMBL/GenBank/DDBJ whole genome shotgun (WGS) entry which is preliminary data.</text>
</comment>
<feature type="domain" description="DUF1553" evidence="2">
    <location>
        <begin position="458"/>
        <end position="686"/>
    </location>
</feature>
<dbReference type="InterPro" id="IPR022655">
    <property type="entry name" value="DUF1553"/>
</dbReference>
<keyword evidence="4" id="KW-1185">Reference proteome</keyword>
<reference evidence="4" key="1">
    <citation type="journal article" date="2019" name="Int. J. Syst. Evol. Microbiol.">
        <title>The Global Catalogue of Microorganisms (GCM) 10K type strain sequencing project: providing services to taxonomists for standard genome sequencing and annotation.</title>
        <authorList>
            <consortium name="The Broad Institute Genomics Platform"/>
            <consortium name="The Broad Institute Genome Sequencing Center for Infectious Disease"/>
            <person name="Wu L."/>
            <person name="Ma J."/>
        </authorList>
    </citation>
    <scope>NUCLEOTIDE SEQUENCE [LARGE SCALE GENOMIC DNA]</scope>
    <source>
        <strain evidence="4">JCM 18053</strain>
    </source>
</reference>
<dbReference type="PANTHER" id="PTHR35889:SF3">
    <property type="entry name" value="F-BOX DOMAIN-CONTAINING PROTEIN"/>
    <property type="match status" value="1"/>
</dbReference>
<dbReference type="InterPro" id="IPR011444">
    <property type="entry name" value="DUF1549"/>
</dbReference>
<dbReference type="EMBL" id="BAABIA010000009">
    <property type="protein sequence ID" value="GAA5146589.1"/>
    <property type="molecule type" value="Genomic_DNA"/>
</dbReference>
<evidence type="ECO:0000313" key="4">
    <source>
        <dbReference type="Proteomes" id="UP001499852"/>
    </source>
</evidence>
<accession>A0ABP9PH86</accession>
<evidence type="ECO:0000313" key="3">
    <source>
        <dbReference type="EMBL" id="GAA5146589.1"/>
    </source>
</evidence>
<name>A0ABP9PH86_9BACT</name>
<evidence type="ECO:0000259" key="1">
    <source>
        <dbReference type="Pfam" id="PF07583"/>
    </source>
</evidence>
<sequence>MTFLFASAIHGAGSPRPLNFINDVQPILTKADCNTGGCHAKAGMGQRGFRLSLLGFEPEEDYEHIVKESKGRRVFPPAPEQSLLVMKAANIVPHGGGKKLEPNSEEYKTLVRWISEGMPYAQPTDPKVTSIEVEPKRLSMKVHTGQQLKVTARYSDGSTRDVTHMALYEANDKSMAEADHHGHVKTLDIPGNVAVMVRYSGLVSVFSVSIPLGAPVEILPPEKNFIDRYVFANLKQIGVPPSALCDDSTFLRRVSLDIAGRLPTLEETKTFLSSKEVNKRDLLIESLLSSPDYADYFANKWTAMLKNKRDDAADITANFAFHAWMRDSLLANKKYDEIVRQILASTGTIVSNPPVAWYKRVKEPTQQLEDVAQLFLGVRMQCAQCHHHPFERWSQHDYYSLSAFFSQVGRKPTAIAGEDLIFHKRGIAQTENKKTRQPVKPAALGSDTLDIPADEDPRLKLADWMSQPSNPFFAKSLTNRYWKHFFKRGLVEPEDDIRDTNPATNPELLDALAKHFIESGFDLKAVVRVITQSHTYQLSAMPNEHNAVDRQNFSHYYPKRMQAEVLLDAMDLITGAKSDFADLPPGTRAISLPDNSYNRASAFLKVFGRPEGASVCECERVQSASLAQSLHLMNASDVKAKLVTNNGRADVLSKAEIPEPKRIRELYLAAFSREPTADEVRIAETHLAKPRADAQGKALDSQRARRQGYEDLIWALLNTKEFLYNH</sequence>